<keyword evidence="5 6" id="KW-0472">Membrane</keyword>
<name>A0ABM7UDV9_9ACTO</name>
<comment type="subcellular location">
    <subcellularLocation>
        <location evidence="1">Cell membrane</location>
        <topology evidence="1">Multi-pass membrane protein</topology>
    </subcellularLocation>
</comment>
<evidence type="ECO:0000256" key="5">
    <source>
        <dbReference type="ARBA" id="ARBA00023136"/>
    </source>
</evidence>
<evidence type="ECO:0000313" key="8">
    <source>
        <dbReference type="EMBL" id="BDA63456.1"/>
    </source>
</evidence>
<dbReference type="EMBL" id="AP025017">
    <property type="protein sequence ID" value="BDA63456.1"/>
    <property type="molecule type" value="Genomic_DNA"/>
</dbReference>
<organism evidence="8 9">
    <name type="scientific">Actinomyces capricornis</name>
    <dbReference type="NCBI Taxonomy" id="2755559"/>
    <lineage>
        <taxon>Bacteria</taxon>
        <taxon>Bacillati</taxon>
        <taxon>Actinomycetota</taxon>
        <taxon>Actinomycetes</taxon>
        <taxon>Actinomycetales</taxon>
        <taxon>Actinomycetaceae</taxon>
        <taxon>Actinomyces</taxon>
    </lineage>
</organism>
<dbReference type="InterPro" id="IPR018076">
    <property type="entry name" value="T2SS_GspF_dom"/>
</dbReference>
<protein>
    <submittedName>
        <fullName evidence="8">Pilus assembly protein TadB</fullName>
    </submittedName>
</protein>
<evidence type="ECO:0000256" key="4">
    <source>
        <dbReference type="ARBA" id="ARBA00022989"/>
    </source>
</evidence>
<feature type="transmembrane region" description="Helical" evidence="6">
    <location>
        <begin position="284"/>
        <end position="304"/>
    </location>
</feature>
<evidence type="ECO:0000256" key="3">
    <source>
        <dbReference type="ARBA" id="ARBA00022692"/>
    </source>
</evidence>
<keyword evidence="3 6" id="KW-0812">Transmembrane</keyword>
<evidence type="ECO:0000259" key="7">
    <source>
        <dbReference type="Pfam" id="PF00482"/>
    </source>
</evidence>
<dbReference type="RefSeq" id="WP_223910197.1">
    <property type="nucleotide sequence ID" value="NZ_AP025017.1"/>
</dbReference>
<gene>
    <name evidence="8" type="ORF">MANAM107_02900</name>
</gene>
<feature type="transmembrane region" description="Helical" evidence="6">
    <location>
        <begin position="106"/>
        <end position="125"/>
    </location>
</feature>
<keyword evidence="4 6" id="KW-1133">Transmembrane helix</keyword>
<evidence type="ECO:0000256" key="2">
    <source>
        <dbReference type="ARBA" id="ARBA00022475"/>
    </source>
</evidence>
<feature type="transmembrane region" description="Helical" evidence="6">
    <location>
        <begin position="131"/>
        <end position="151"/>
    </location>
</feature>
<dbReference type="Pfam" id="PF00482">
    <property type="entry name" value="T2SSF"/>
    <property type="match status" value="1"/>
</dbReference>
<feature type="domain" description="Type II secretion system protein GspF" evidence="7">
    <location>
        <begin position="173"/>
        <end position="297"/>
    </location>
</feature>
<accession>A0ABM7UDV9</accession>
<evidence type="ECO:0000313" key="9">
    <source>
        <dbReference type="Proteomes" id="UP000824496"/>
    </source>
</evidence>
<keyword evidence="2" id="KW-1003">Cell membrane</keyword>
<proteinExistence type="predicted"/>
<reference evidence="8 9" key="1">
    <citation type="submission" date="2021-08" db="EMBL/GenBank/DDBJ databases">
        <title>Whole genome sequence of novel Actinomyces species strain MAS-1.</title>
        <authorList>
            <person name="Saito M."/>
            <person name="Kuwahara N."/>
            <person name="Takizawa T."/>
            <person name="Gotouda H."/>
            <person name="Ochiai T."/>
        </authorList>
    </citation>
    <scope>NUCLEOTIDE SEQUENCE [LARGE SCALE GENOMIC DNA]</scope>
    <source>
        <strain evidence="8 9">MAS-1</strain>
    </source>
</reference>
<dbReference type="PANTHER" id="PTHR35007">
    <property type="entry name" value="INTEGRAL MEMBRANE PROTEIN-RELATED"/>
    <property type="match status" value="1"/>
</dbReference>
<evidence type="ECO:0000256" key="6">
    <source>
        <dbReference type="SAM" id="Phobius"/>
    </source>
</evidence>
<feature type="transmembrane region" description="Helical" evidence="6">
    <location>
        <begin position="6"/>
        <end position="25"/>
    </location>
</feature>
<dbReference type="PANTHER" id="PTHR35007:SF2">
    <property type="entry name" value="PILUS ASSEMBLE PROTEIN"/>
    <property type="match status" value="1"/>
</dbReference>
<sequence>MNPTLIGGLSGLLGASGLLLIVSALHRRRPTLMARLSPYVHQRPPGSGLLAAADAEGRSMTDLLLATVTGLGGLLESLGSSASSVRTRLARSGSPLTLEQFRLQQLEWAAAGFLVAVGLGALAALTGSTRVPAFLLLALVASVCGAALRDWRLSQAVRARRERIEAQLPDVVELLALAVGAGQGPVAAMERVVALGRGELVAELAATLTDIRSGTVLTTALDHLESRVGSLHVTRLCEAISVALERGTPLAEVLRSQAADVREAARRDLMEEGGRREIAQMVPVVFIVLPITVVFALFPGLFVLRLGL</sequence>
<dbReference type="Proteomes" id="UP000824496">
    <property type="component" value="Chromosome"/>
</dbReference>
<keyword evidence="9" id="KW-1185">Reference proteome</keyword>
<evidence type="ECO:0000256" key="1">
    <source>
        <dbReference type="ARBA" id="ARBA00004651"/>
    </source>
</evidence>